<comment type="caution">
    <text evidence="9">The sequence shown here is derived from an EMBL/GenBank/DDBJ whole genome shotgun (WGS) entry which is preliminary data.</text>
</comment>
<feature type="domain" description="Copper resistance protein D" evidence="8">
    <location>
        <begin position="223"/>
        <end position="321"/>
    </location>
</feature>
<feature type="region of interest" description="Disordered" evidence="6">
    <location>
        <begin position="609"/>
        <end position="639"/>
    </location>
</feature>
<name>A0A939HI02_9MICC</name>
<feature type="transmembrane region" description="Helical" evidence="7">
    <location>
        <begin position="387"/>
        <end position="409"/>
    </location>
</feature>
<feature type="transmembrane region" description="Helical" evidence="7">
    <location>
        <begin position="580"/>
        <end position="604"/>
    </location>
</feature>
<keyword evidence="4 7" id="KW-1133">Transmembrane helix</keyword>
<feature type="transmembrane region" description="Helical" evidence="7">
    <location>
        <begin position="227"/>
        <end position="247"/>
    </location>
</feature>
<feature type="transmembrane region" description="Helical" evidence="7">
    <location>
        <begin position="539"/>
        <end position="560"/>
    </location>
</feature>
<feature type="transmembrane region" description="Helical" evidence="7">
    <location>
        <begin position="356"/>
        <end position="375"/>
    </location>
</feature>
<evidence type="ECO:0000256" key="3">
    <source>
        <dbReference type="ARBA" id="ARBA00022692"/>
    </source>
</evidence>
<feature type="transmembrane region" description="Helical" evidence="7">
    <location>
        <begin position="465"/>
        <end position="489"/>
    </location>
</feature>
<feature type="transmembrane region" description="Helical" evidence="7">
    <location>
        <begin position="157"/>
        <end position="174"/>
    </location>
</feature>
<organism evidence="9 10">
    <name type="scientific">Arthrobacter cavernae</name>
    <dbReference type="NCBI Taxonomy" id="2817681"/>
    <lineage>
        <taxon>Bacteria</taxon>
        <taxon>Bacillati</taxon>
        <taxon>Actinomycetota</taxon>
        <taxon>Actinomycetes</taxon>
        <taxon>Micrococcales</taxon>
        <taxon>Micrococcaceae</taxon>
        <taxon>Arthrobacter</taxon>
    </lineage>
</organism>
<proteinExistence type="predicted"/>
<dbReference type="Pfam" id="PF05425">
    <property type="entry name" value="CopD"/>
    <property type="match status" value="1"/>
</dbReference>
<keyword evidence="10" id="KW-1185">Reference proteome</keyword>
<evidence type="ECO:0000313" key="9">
    <source>
        <dbReference type="EMBL" id="MBO1268196.1"/>
    </source>
</evidence>
<feature type="transmembrane region" description="Helical" evidence="7">
    <location>
        <begin position="259"/>
        <end position="280"/>
    </location>
</feature>
<keyword evidence="3 7" id="KW-0812">Transmembrane</keyword>
<feature type="transmembrane region" description="Helical" evidence="7">
    <location>
        <begin position="194"/>
        <end position="215"/>
    </location>
</feature>
<dbReference type="PANTHER" id="PTHR34820">
    <property type="entry name" value="INNER MEMBRANE PROTEIN YEBZ"/>
    <property type="match status" value="1"/>
</dbReference>
<evidence type="ECO:0000259" key="8">
    <source>
        <dbReference type="Pfam" id="PF05425"/>
    </source>
</evidence>
<reference evidence="9" key="1">
    <citation type="submission" date="2021-03" db="EMBL/GenBank/DDBJ databases">
        <title>A new species, PO-11, isolated from a karst cave deposit.</title>
        <authorList>
            <person name="Zhaoxiaoyong W."/>
        </authorList>
    </citation>
    <scope>NUCLEOTIDE SEQUENCE</scope>
    <source>
        <strain evidence="9">PO-11</strain>
    </source>
</reference>
<evidence type="ECO:0000256" key="2">
    <source>
        <dbReference type="ARBA" id="ARBA00022475"/>
    </source>
</evidence>
<feature type="transmembrane region" description="Helical" evidence="7">
    <location>
        <begin position="131"/>
        <end position="150"/>
    </location>
</feature>
<dbReference type="PANTHER" id="PTHR34820:SF4">
    <property type="entry name" value="INNER MEMBRANE PROTEIN YEBZ"/>
    <property type="match status" value="1"/>
</dbReference>
<dbReference type="AlphaFoldDB" id="A0A939HI02"/>
<dbReference type="Pfam" id="PF09678">
    <property type="entry name" value="Caa3_CtaG"/>
    <property type="match status" value="1"/>
</dbReference>
<evidence type="ECO:0000256" key="7">
    <source>
        <dbReference type="SAM" id="Phobius"/>
    </source>
</evidence>
<dbReference type="InterPro" id="IPR008457">
    <property type="entry name" value="Cu-R_CopD_dom"/>
</dbReference>
<feature type="transmembrane region" description="Helical" evidence="7">
    <location>
        <begin position="421"/>
        <end position="444"/>
    </location>
</feature>
<feature type="transmembrane region" description="Helical" evidence="7">
    <location>
        <begin position="85"/>
        <end position="111"/>
    </location>
</feature>
<feature type="transmembrane region" description="Helical" evidence="7">
    <location>
        <begin position="300"/>
        <end position="321"/>
    </location>
</feature>
<feature type="transmembrane region" description="Helical" evidence="7">
    <location>
        <begin position="501"/>
        <end position="518"/>
    </location>
</feature>
<evidence type="ECO:0000256" key="4">
    <source>
        <dbReference type="ARBA" id="ARBA00022989"/>
    </source>
</evidence>
<evidence type="ECO:0000256" key="6">
    <source>
        <dbReference type="SAM" id="MobiDB-lite"/>
    </source>
</evidence>
<comment type="subcellular location">
    <subcellularLocation>
        <location evidence="1">Cell membrane</location>
        <topology evidence="1">Multi-pass membrane protein</topology>
    </subcellularLocation>
</comment>
<evidence type="ECO:0000256" key="1">
    <source>
        <dbReference type="ARBA" id="ARBA00004651"/>
    </source>
</evidence>
<keyword evidence="5 7" id="KW-0472">Membrane</keyword>
<dbReference type="GO" id="GO:0005886">
    <property type="term" value="C:plasma membrane"/>
    <property type="evidence" value="ECO:0007669"/>
    <property type="project" value="UniProtKB-SubCell"/>
</dbReference>
<dbReference type="Proteomes" id="UP000664164">
    <property type="component" value="Unassembled WGS sequence"/>
</dbReference>
<dbReference type="InterPro" id="IPR032694">
    <property type="entry name" value="CopC/D"/>
</dbReference>
<accession>A0A939HI02</accession>
<evidence type="ECO:0000256" key="5">
    <source>
        <dbReference type="ARBA" id="ARBA00023136"/>
    </source>
</evidence>
<dbReference type="RefSeq" id="WP_207615999.1">
    <property type="nucleotide sequence ID" value="NZ_JAFNLL010000018.1"/>
</dbReference>
<dbReference type="GO" id="GO:0006825">
    <property type="term" value="P:copper ion transport"/>
    <property type="evidence" value="ECO:0007669"/>
    <property type="project" value="InterPro"/>
</dbReference>
<sequence length="639" mass="65732">MPLTMRIGAVGAFLGAGLLALVWAYSYGGSAEPGILDRTGPAVTWGLPAAKLVFNLANACCIGALVLAVFALPHGGAAHAKALRIAGWSAAIWAVAAAGFVFLSFLTIANIPVSADSFGPIFVSFLTGVDAGRYGVLASALAAAVAFACFNLRSPRMVAVTTVLAFAGLVPLVLKSHATGGAGHADSTTSVILHSGSAAVWLGGLLVLILLRPAVLPGQLNGVVRRYSTLALVCFITIVASGIMAAWASIGSWGGLSTAYGGIVVAKAAALIVLGTFGALHRQWSLRRLELDPHRAGRYFTALAVAELAVMGAAVGMATALGRTEPPTSLGSAATDPGLPVPELWAYISQWAPDPLWSLACGFAVFFYLAGVRRLRRAGRTWPAHRTVLWLAGVAVLFMVTNGGIHVYQGYLFNAHVLTQMMLTAVVPLLLVPAAPLALAELTILGRTDSSTGVKEILARTVQPVLAGVTRAPYFAAYAIAGSLVAFYYTPLLGWSARGQLGYSAMTLLALLAGCLFTRAMTGRPDGGGGHARKARLGVLAGTAALYGVYGWGLTAQAAALESPWYTSVGQPWGAAGPAAAELGGIIMWVVAAGTLAVMAAIVTSRPAAAAGSRTQDEMVPDPDPDPVGTPERPRPHAG</sequence>
<dbReference type="InterPro" id="IPR019108">
    <property type="entry name" value="Caa3_assmbl_CtaG-rel"/>
</dbReference>
<gene>
    <name evidence="9" type="ORF">J1902_09445</name>
</gene>
<evidence type="ECO:0000313" key="10">
    <source>
        <dbReference type="Proteomes" id="UP000664164"/>
    </source>
</evidence>
<keyword evidence="2" id="KW-1003">Cell membrane</keyword>
<feature type="transmembrane region" description="Helical" evidence="7">
    <location>
        <begin position="52"/>
        <end position="73"/>
    </location>
</feature>
<dbReference type="EMBL" id="JAFNLL010000018">
    <property type="protein sequence ID" value="MBO1268196.1"/>
    <property type="molecule type" value="Genomic_DNA"/>
</dbReference>
<protein>
    <submittedName>
        <fullName evidence="9">Bifunctional copper resistance protein CopD/cytochrome c oxidase assembly protein</fullName>
    </submittedName>
</protein>